<dbReference type="EMBL" id="NBWC01000049">
    <property type="protein sequence ID" value="ORL58702.1"/>
    <property type="molecule type" value="Genomic_DNA"/>
</dbReference>
<evidence type="ECO:0000313" key="2">
    <source>
        <dbReference type="EMBL" id="QOD01388.1"/>
    </source>
</evidence>
<reference evidence="1 3" key="1">
    <citation type="submission" date="2017-04" db="EMBL/GenBank/DDBJ databases">
        <title>Presence of VIM-2 positive Pseudomonas species in chickens and their surrounding environment.</title>
        <authorList>
            <person name="Zhang R."/>
        </authorList>
    </citation>
    <scope>NUCLEOTIDE SEQUENCE [LARGE SCALE GENOMIC DNA]</scope>
    <source>
        <strain evidence="1 3">DZ-C18</strain>
    </source>
</reference>
<evidence type="ECO:0000313" key="3">
    <source>
        <dbReference type="Proteomes" id="UP000193675"/>
    </source>
</evidence>
<protein>
    <submittedName>
        <fullName evidence="1">Uncharacterized protein</fullName>
    </submittedName>
</protein>
<reference evidence="2 4" key="2">
    <citation type="submission" date="2020-09" db="EMBL/GenBank/DDBJ databases">
        <title>Co-existence of a novel multidrug-resistance efflux pump with carbapenem resistance gene blaVIM-2 in one megaplasmid in Pseudomonas putida.</title>
        <authorList>
            <person name="Peng K."/>
            <person name="Li R."/>
        </authorList>
    </citation>
    <scope>NUCLEOTIDE SEQUENCE [LARGE SCALE GENOMIC DNA]</scope>
    <source>
        <strain evidence="2 4">ZXPA-20</strain>
        <plasmid evidence="2 4">pZXPA-20-602k</plasmid>
    </source>
</reference>
<dbReference type="RefSeq" id="WP_084859117.1">
    <property type="nucleotide sequence ID" value="NZ_CP061724.1"/>
</dbReference>
<name>A0A1X0ZMM7_PSEPU</name>
<evidence type="ECO:0000313" key="1">
    <source>
        <dbReference type="EMBL" id="ORL58702.1"/>
    </source>
</evidence>
<dbReference type="EMBL" id="CP061724">
    <property type="protein sequence ID" value="QOD01388.1"/>
    <property type="molecule type" value="Genomic_DNA"/>
</dbReference>
<dbReference type="Proteomes" id="UP000516786">
    <property type="component" value="Plasmid pZXPA-20-602k"/>
</dbReference>
<accession>A0A1X0ZMM7</accession>
<organism evidence="1 3">
    <name type="scientific">Pseudomonas putida</name>
    <name type="common">Arthrobacter siderocapsulatus</name>
    <dbReference type="NCBI Taxonomy" id="303"/>
    <lineage>
        <taxon>Bacteria</taxon>
        <taxon>Pseudomonadati</taxon>
        <taxon>Pseudomonadota</taxon>
        <taxon>Gammaproteobacteria</taxon>
        <taxon>Pseudomonadales</taxon>
        <taxon>Pseudomonadaceae</taxon>
        <taxon>Pseudomonas</taxon>
    </lineage>
</organism>
<keyword evidence="2" id="KW-0614">Plasmid</keyword>
<geneLocation type="plasmid" evidence="2 4">
    <name>pZXPA-20-602k</name>
</geneLocation>
<evidence type="ECO:0000313" key="4">
    <source>
        <dbReference type="Proteomes" id="UP000516786"/>
    </source>
</evidence>
<proteinExistence type="predicted"/>
<dbReference type="Proteomes" id="UP000193675">
    <property type="component" value="Unassembled WGS sequence"/>
</dbReference>
<sequence>MTKFWFPVALVALVWLPEGYAVAQPIAVVNLQPISAGMATPVVLKVDGSAAKCSYMGHVVEVASGTPEARWLIKAEQRTCLKSKAGDLTISSVQALVPLETLPVKRNSSLRLYLRD</sequence>
<dbReference type="AlphaFoldDB" id="A0A1X0ZMM7"/>
<gene>
    <name evidence="1" type="ORF">B7H17_24535</name>
    <name evidence="2" type="ORF">ID616_32890</name>
</gene>